<keyword evidence="2" id="KW-0808">Transferase</keyword>
<dbReference type="Proteomes" id="UP000034366">
    <property type="component" value="Unassembled WGS sequence"/>
</dbReference>
<dbReference type="SUPFAM" id="SSF53448">
    <property type="entry name" value="Nucleotide-diphospho-sugar transferases"/>
    <property type="match status" value="1"/>
</dbReference>
<protein>
    <submittedName>
        <fullName evidence="2">Glycosyl transferase family 2</fullName>
    </submittedName>
</protein>
<dbReference type="PANTHER" id="PTHR43179:SF7">
    <property type="entry name" value="RHAMNOSYLTRANSFERASE WBBL"/>
    <property type="match status" value="1"/>
</dbReference>
<sequence>MDLSIIIVNYKTKTATSDCVDSCLGEGSKADIEIIVVDNGSGDGSYEYFKKKYQKHKNIILIENDQNLGFAKAVNQGLKISKGKYKYLLNSDTAVTNGTFDNLIMLAESDGKIGVIGTKLVLPDGSIQKSCFNFPTIGNAIREYWFGEREKYSSFYKENTSEVDSVVGASFFITPKAYEQVGIFDERYFMFYEDHNYCRRVKDLRMKVIYFPEVTVFHHHGLSGKDISSGQNQWRRLIPSSKVFNGVLKHYLINFILWSGQKFFVKKSPE</sequence>
<accession>A0A0G0IDW9</accession>
<feature type="domain" description="Glycosyltransferase 2-like" evidence="1">
    <location>
        <begin position="4"/>
        <end position="119"/>
    </location>
</feature>
<dbReference type="Gene3D" id="3.90.550.10">
    <property type="entry name" value="Spore Coat Polysaccharide Biosynthesis Protein SpsA, Chain A"/>
    <property type="match status" value="1"/>
</dbReference>
<reference evidence="2 3" key="1">
    <citation type="journal article" date="2015" name="Nature">
        <title>rRNA introns, odd ribosomes, and small enigmatic genomes across a large radiation of phyla.</title>
        <authorList>
            <person name="Brown C.T."/>
            <person name="Hug L.A."/>
            <person name="Thomas B.C."/>
            <person name="Sharon I."/>
            <person name="Castelle C.J."/>
            <person name="Singh A."/>
            <person name="Wilkins M.J."/>
            <person name="Williams K.H."/>
            <person name="Banfield J.F."/>
        </authorList>
    </citation>
    <scope>NUCLEOTIDE SEQUENCE [LARGE SCALE GENOMIC DNA]</scope>
</reference>
<dbReference type="Pfam" id="PF00535">
    <property type="entry name" value="Glycos_transf_2"/>
    <property type="match status" value="1"/>
</dbReference>
<dbReference type="CDD" id="cd04186">
    <property type="entry name" value="GT_2_like_c"/>
    <property type="match status" value="1"/>
</dbReference>
<evidence type="ECO:0000313" key="3">
    <source>
        <dbReference type="Proteomes" id="UP000034366"/>
    </source>
</evidence>
<dbReference type="InterPro" id="IPR029044">
    <property type="entry name" value="Nucleotide-diphossugar_trans"/>
</dbReference>
<evidence type="ECO:0000259" key="1">
    <source>
        <dbReference type="Pfam" id="PF00535"/>
    </source>
</evidence>
<dbReference type="InterPro" id="IPR001173">
    <property type="entry name" value="Glyco_trans_2-like"/>
</dbReference>
<dbReference type="GO" id="GO:0016740">
    <property type="term" value="F:transferase activity"/>
    <property type="evidence" value="ECO:0007669"/>
    <property type="project" value="UniProtKB-KW"/>
</dbReference>
<dbReference type="AlphaFoldDB" id="A0A0G0IDW9"/>
<organism evidence="2 3">
    <name type="scientific">Candidatus Woesebacteria bacterium GW2011_GWD1_38_10</name>
    <dbReference type="NCBI Taxonomy" id="1618592"/>
    <lineage>
        <taxon>Bacteria</taxon>
        <taxon>Candidatus Woeseibacteriota</taxon>
    </lineage>
</organism>
<name>A0A0G0IDW9_9BACT</name>
<evidence type="ECO:0000313" key="2">
    <source>
        <dbReference type="EMBL" id="KKQ49150.1"/>
    </source>
</evidence>
<dbReference type="EMBL" id="LBTW01000018">
    <property type="protein sequence ID" value="KKQ49150.1"/>
    <property type="molecule type" value="Genomic_DNA"/>
</dbReference>
<gene>
    <name evidence="2" type="ORF">US67_C0018G0007</name>
</gene>
<comment type="caution">
    <text evidence="2">The sequence shown here is derived from an EMBL/GenBank/DDBJ whole genome shotgun (WGS) entry which is preliminary data.</text>
</comment>
<dbReference type="PANTHER" id="PTHR43179">
    <property type="entry name" value="RHAMNOSYLTRANSFERASE WBBL"/>
    <property type="match status" value="1"/>
</dbReference>
<proteinExistence type="predicted"/>